<sequence>MAQIKIYGLKDNLDKKRDAISSSIHDSVMSALEYPKEKKFHRFISLNKDDFIYPDDRSEEYIIIEISMFEGRSIEAKKSLIRELFNNINTATGISAQDIEITIYETPKENWGIRGMPGDELALGYKVEV</sequence>
<dbReference type="InterPro" id="IPR014347">
    <property type="entry name" value="Tautomerase/MIF_sf"/>
</dbReference>
<protein>
    <submittedName>
        <fullName evidence="1">4-oxalocrotonate tautomerase</fullName>
    </submittedName>
</protein>
<gene>
    <name evidence="1" type="ORF">BCT23_08270</name>
</gene>
<dbReference type="AlphaFoldDB" id="A0A2N7L356"/>
<dbReference type="Gene3D" id="3.30.429.10">
    <property type="entry name" value="Macrophage Migration Inhibitory Factor"/>
    <property type="match status" value="1"/>
</dbReference>
<dbReference type="RefSeq" id="WP_102392337.1">
    <property type="nucleotide sequence ID" value="NZ_MDAL01000071.1"/>
</dbReference>
<dbReference type="EMBL" id="MDAL01000071">
    <property type="protein sequence ID" value="PMN87344.1"/>
    <property type="molecule type" value="Genomic_DNA"/>
</dbReference>
<accession>A0A2N7L356</accession>
<evidence type="ECO:0000313" key="2">
    <source>
        <dbReference type="Proteomes" id="UP000235387"/>
    </source>
</evidence>
<evidence type="ECO:0000313" key="1">
    <source>
        <dbReference type="EMBL" id="PMN87344.1"/>
    </source>
</evidence>
<reference evidence="2" key="1">
    <citation type="submission" date="2016-07" db="EMBL/GenBank/DDBJ databases">
        <title>Nontailed viruses are major unrecognized killers of bacteria in the ocean.</title>
        <authorList>
            <person name="Kauffman K."/>
            <person name="Hussain F."/>
            <person name="Yang J."/>
            <person name="Arevalo P."/>
            <person name="Brown J."/>
            <person name="Cutler M."/>
            <person name="Kelly L."/>
            <person name="Polz M.F."/>
        </authorList>
    </citation>
    <scope>NUCLEOTIDE SEQUENCE [LARGE SCALE GENOMIC DNA]</scope>
    <source>
        <strain evidence="2">10N.261.45.A10</strain>
    </source>
</reference>
<comment type="caution">
    <text evidence="1">The sequence shown here is derived from an EMBL/GenBank/DDBJ whole genome shotgun (WGS) entry which is preliminary data.</text>
</comment>
<dbReference type="PANTHER" id="PTHR38460">
    <property type="entry name" value="TAUTOMERASE YOLI-RELATED"/>
    <property type="match status" value="1"/>
</dbReference>
<dbReference type="Proteomes" id="UP000235387">
    <property type="component" value="Unassembled WGS sequence"/>
</dbReference>
<dbReference type="InterPro" id="IPR037479">
    <property type="entry name" value="Tauto_MSAD"/>
</dbReference>
<dbReference type="Pfam" id="PF14552">
    <property type="entry name" value="Tautomerase_2"/>
    <property type="match status" value="1"/>
</dbReference>
<proteinExistence type="predicted"/>
<dbReference type="SUPFAM" id="SSF55331">
    <property type="entry name" value="Tautomerase/MIF"/>
    <property type="match status" value="1"/>
</dbReference>
<dbReference type="PANTHER" id="PTHR38460:SF1">
    <property type="entry name" value="TAUTOMERASE YOLI-RELATED"/>
    <property type="match status" value="1"/>
</dbReference>
<name>A0A2N7L356_9GAMM</name>
<organism evidence="1 2">
    <name type="scientific">Enterovibrio norvegicus</name>
    <dbReference type="NCBI Taxonomy" id="188144"/>
    <lineage>
        <taxon>Bacteria</taxon>
        <taxon>Pseudomonadati</taxon>
        <taxon>Pseudomonadota</taxon>
        <taxon>Gammaproteobacteria</taxon>
        <taxon>Vibrionales</taxon>
        <taxon>Vibrionaceae</taxon>
        <taxon>Enterovibrio</taxon>
    </lineage>
</organism>